<feature type="domain" description="RRM" evidence="7">
    <location>
        <begin position="126"/>
        <end position="207"/>
    </location>
</feature>
<accession>A0A0R3TRM4</accession>
<dbReference type="Gene3D" id="3.30.70.330">
    <property type="match status" value="2"/>
</dbReference>
<evidence type="ECO:0000313" key="8">
    <source>
        <dbReference type="EMBL" id="VDO07508.1"/>
    </source>
</evidence>
<dbReference type="PANTHER" id="PTHR48032">
    <property type="entry name" value="RNA-BINDING PROTEIN MUSASHI HOMOLOG RBP6"/>
    <property type="match status" value="1"/>
</dbReference>
<dbReference type="SMART" id="SM00360">
    <property type="entry name" value="RRM"/>
    <property type="match status" value="2"/>
</dbReference>
<evidence type="ECO:0000313" key="10">
    <source>
        <dbReference type="WBParaSite" id="HNAJ_0001024801-mRNA-1"/>
    </source>
</evidence>
<feature type="compositionally biased region" description="Polar residues" evidence="6">
    <location>
        <begin position="69"/>
        <end position="85"/>
    </location>
</feature>
<evidence type="ECO:0000256" key="1">
    <source>
        <dbReference type="ARBA" id="ARBA00004496"/>
    </source>
</evidence>
<dbReference type="WBParaSite" id="HNAJ_0001024801-mRNA-1">
    <property type="protein sequence ID" value="HNAJ_0001024801-mRNA-1"/>
    <property type="gene ID" value="HNAJ_0001024801"/>
</dbReference>
<sequence>MAVNGEDNANAAETENVSTLKATLDSGFHSPKRLLRGCPPTPPSPTQSQASSATRARTSSSETELPAPLSTNYHNLHSYLGTNLSCEPPSTPESLSQPQHAGSDHSEQSPPQTPELDSLTVQHEPGKMFVGGLSPFTTEDSLKIYFEQFGVIRETTVMRDPNNNRSRGFGFVTFEDPDSVTGVLNSRPHQIDSKMVDPKMAVPKTSSSRAKYNQSGSRSFSRTPEMAPPTVNRKVFVGGVAERTTKDIMHEYFSQFGQIELCALMMDRETNRHRGFGFVTYEKAEDAAKVCKIHYHTLDEKKVEAKFAVPKDQLRGKSNALNPLTGRNAYTYPTPPPVSLPNHFPQALGGFNMPQGQATPDAYTYLPGYYVHANEFTFNPNIYAAPQFWNGYPSLQN</sequence>
<dbReference type="InterPro" id="IPR000504">
    <property type="entry name" value="RRM_dom"/>
</dbReference>
<keyword evidence="3" id="KW-0677">Repeat</keyword>
<dbReference type="GO" id="GO:0005737">
    <property type="term" value="C:cytoplasm"/>
    <property type="evidence" value="ECO:0007669"/>
    <property type="project" value="UniProtKB-SubCell"/>
</dbReference>
<feature type="compositionally biased region" description="Polar residues" evidence="6">
    <location>
        <begin position="11"/>
        <end position="21"/>
    </location>
</feature>
<keyword evidence="9" id="KW-1185">Reference proteome</keyword>
<dbReference type="InterPro" id="IPR035979">
    <property type="entry name" value="RBD_domain_sf"/>
</dbReference>
<name>A0A0R3TRM4_RODNA</name>
<feature type="compositionally biased region" description="Polar residues" evidence="6">
    <location>
        <begin position="204"/>
        <end position="222"/>
    </location>
</feature>
<protein>
    <submittedName>
        <fullName evidence="10">RRM domain-containing protein</fullName>
    </submittedName>
</protein>
<feature type="region of interest" description="Disordered" evidence="6">
    <location>
        <begin position="1"/>
        <end position="118"/>
    </location>
</feature>
<comment type="subcellular location">
    <subcellularLocation>
        <location evidence="1">Cytoplasm</location>
    </subcellularLocation>
</comment>
<reference evidence="8 9" key="2">
    <citation type="submission" date="2018-11" db="EMBL/GenBank/DDBJ databases">
        <authorList>
            <consortium name="Pathogen Informatics"/>
        </authorList>
    </citation>
    <scope>NUCLEOTIDE SEQUENCE [LARGE SCALE GENOMIC DNA]</scope>
</reference>
<evidence type="ECO:0000256" key="2">
    <source>
        <dbReference type="ARBA" id="ARBA00022490"/>
    </source>
</evidence>
<dbReference type="AlphaFoldDB" id="A0A0R3TRM4"/>
<dbReference type="GO" id="GO:0006417">
    <property type="term" value="P:regulation of translation"/>
    <property type="evidence" value="ECO:0007669"/>
    <property type="project" value="TreeGrafter"/>
</dbReference>
<evidence type="ECO:0000256" key="3">
    <source>
        <dbReference type="ARBA" id="ARBA00022737"/>
    </source>
</evidence>
<feature type="compositionally biased region" description="Low complexity" evidence="6">
    <location>
        <begin position="46"/>
        <end position="64"/>
    </location>
</feature>
<proteinExistence type="predicted"/>
<keyword evidence="4 5" id="KW-0694">RNA-binding</keyword>
<evidence type="ECO:0000256" key="4">
    <source>
        <dbReference type="ARBA" id="ARBA00022884"/>
    </source>
</evidence>
<dbReference type="GO" id="GO:0003729">
    <property type="term" value="F:mRNA binding"/>
    <property type="evidence" value="ECO:0007669"/>
    <property type="project" value="TreeGrafter"/>
</dbReference>
<dbReference type="PROSITE" id="PS50102">
    <property type="entry name" value="RRM"/>
    <property type="match status" value="2"/>
</dbReference>
<keyword evidence="2" id="KW-0963">Cytoplasm</keyword>
<dbReference type="OrthoDB" id="1875751at2759"/>
<dbReference type="FunFam" id="3.30.70.330:FF:000025">
    <property type="entry name" value="RNA-binding protein Musashi homolog 2 isoform X1"/>
    <property type="match status" value="1"/>
</dbReference>
<evidence type="ECO:0000256" key="5">
    <source>
        <dbReference type="PROSITE-ProRule" id="PRU00176"/>
    </source>
</evidence>
<dbReference type="STRING" id="102285.A0A0R3TRM4"/>
<dbReference type="Pfam" id="PF00076">
    <property type="entry name" value="RRM_1"/>
    <property type="match status" value="2"/>
</dbReference>
<dbReference type="InterPro" id="IPR012677">
    <property type="entry name" value="Nucleotide-bd_a/b_plait_sf"/>
</dbReference>
<dbReference type="SUPFAM" id="SSF54928">
    <property type="entry name" value="RNA-binding domain, RBD"/>
    <property type="match status" value="2"/>
</dbReference>
<feature type="region of interest" description="Disordered" evidence="6">
    <location>
        <begin position="202"/>
        <end position="227"/>
    </location>
</feature>
<evidence type="ECO:0000256" key="6">
    <source>
        <dbReference type="SAM" id="MobiDB-lite"/>
    </source>
</evidence>
<reference evidence="10" key="1">
    <citation type="submission" date="2017-02" db="UniProtKB">
        <authorList>
            <consortium name="WormBaseParasite"/>
        </authorList>
    </citation>
    <scope>IDENTIFICATION</scope>
</reference>
<dbReference type="EMBL" id="UZAE01012949">
    <property type="protein sequence ID" value="VDO07508.1"/>
    <property type="molecule type" value="Genomic_DNA"/>
</dbReference>
<feature type="domain" description="RRM" evidence="7">
    <location>
        <begin position="233"/>
        <end position="310"/>
    </location>
</feature>
<dbReference type="PANTHER" id="PTHR48032:SF18">
    <property type="entry name" value="RRM DOMAIN-CONTAINING PROTEIN"/>
    <property type="match status" value="1"/>
</dbReference>
<dbReference type="Proteomes" id="UP000278807">
    <property type="component" value="Unassembled WGS sequence"/>
</dbReference>
<gene>
    <name evidence="8" type="ORF">HNAJ_LOCUS10243</name>
</gene>
<evidence type="ECO:0000313" key="9">
    <source>
        <dbReference type="Proteomes" id="UP000278807"/>
    </source>
</evidence>
<organism evidence="10">
    <name type="scientific">Rodentolepis nana</name>
    <name type="common">Dwarf tapeworm</name>
    <name type="synonym">Hymenolepis nana</name>
    <dbReference type="NCBI Taxonomy" id="102285"/>
    <lineage>
        <taxon>Eukaryota</taxon>
        <taxon>Metazoa</taxon>
        <taxon>Spiralia</taxon>
        <taxon>Lophotrochozoa</taxon>
        <taxon>Platyhelminthes</taxon>
        <taxon>Cestoda</taxon>
        <taxon>Eucestoda</taxon>
        <taxon>Cyclophyllidea</taxon>
        <taxon>Hymenolepididae</taxon>
        <taxon>Rodentolepis</taxon>
    </lineage>
</organism>
<evidence type="ECO:0000259" key="7">
    <source>
        <dbReference type="PROSITE" id="PS50102"/>
    </source>
</evidence>